<keyword evidence="5" id="KW-1185">Reference proteome</keyword>
<dbReference type="InterPro" id="IPR008587">
    <property type="entry name" value="FPP_plant"/>
</dbReference>
<proteinExistence type="inferred from homology"/>
<organism evidence="4 5">
    <name type="scientific">Lactuca virosa</name>
    <dbReference type="NCBI Taxonomy" id="75947"/>
    <lineage>
        <taxon>Eukaryota</taxon>
        <taxon>Viridiplantae</taxon>
        <taxon>Streptophyta</taxon>
        <taxon>Embryophyta</taxon>
        <taxon>Tracheophyta</taxon>
        <taxon>Spermatophyta</taxon>
        <taxon>Magnoliopsida</taxon>
        <taxon>eudicotyledons</taxon>
        <taxon>Gunneridae</taxon>
        <taxon>Pentapetalae</taxon>
        <taxon>asterids</taxon>
        <taxon>campanulids</taxon>
        <taxon>Asterales</taxon>
        <taxon>Asteraceae</taxon>
        <taxon>Cichorioideae</taxon>
        <taxon>Cichorieae</taxon>
        <taxon>Lactucinae</taxon>
        <taxon>Lactuca</taxon>
    </lineage>
</organism>
<evidence type="ECO:0000256" key="3">
    <source>
        <dbReference type="SAM" id="Coils"/>
    </source>
</evidence>
<dbReference type="EMBL" id="CAKMRJ010004001">
    <property type="protein sequence ID" value="CAH1434852.1"/>
    <property type="molecule type" value="Genomic_DNA"/>
</dbReference>
<gene>
    <name evidence="4" type="ORF">LVIROSA_LOCUS21335</name>
</gene>
<dbReference type="PANTHER" id="PTHR31580">
    <property type="entry name" value="FILAMENT-LIKE PLANT PROTEIN 4"/>
    <property type="match status" value="1"/>
</dbReference>
<name>A0AAU9N9M1_9ASTR</name>
<dbReference type="Proteomes" id="UP001157418">
    <property type="component" value="Unassembled WGS sequence"/>
</dbReference>
<evidence type="ECO:0000256" key="1">
    <source>
        <dbReference type="ARBA" id="ARBA00005921"/>
    </source>
</evidence>
<keyword evidence="2 3" id="KW-0175">Coiled coil</keyword>
<evidence type="ECO:0000313" key="5">
    <source>
        <dbReference type="Proteomes" id="UP001157418"/>
    </source>
</evidence>
<comment type="similarity">
    <text evidence="1">Belongs to the FPP family.</text>
</comment>
<feature type="coiled-coil region" evidence="3">
    <location>
        <begin position="38"/>
        <end position="107"/>
    </location>
</feature>
<feature type="coiled-coil region" evidence="3">
    <location>
        <begin position="148"/>
        <end position="224"/>
    </location>
</feature>
<accession>A0AAU9N9M1</accession>
<protein>
    <recommendedName>
        <fullName evidence="6">Filament-like plant protein</fullName>
    </recommendedName>
</protein>
<evidence type="ECO:0000256" key="2">
    <source>
        <dbReference type="ARBA" id="ARBA00023054"/>
    </source>
</evidence>
<sequence length="729" mass="83221">MEHKSWLWKKKSIEKTMFTPDKVNRGNEDELQGILAYEDELERNLNISNEKLSNALAEIKTKDDIAKKQTNIAREAIQGWEKAEAEVLALKQELEKATQQTAESDERLYGVDAALKECMHQLRFVREEQEKRIHDAVMKTSREYEKSRIILEEKLSESNKKLSKLISENTHLTKALLSKEKLIDELHLSKNQLDSDLSSLMSRLESTQRDNASLSYEVRVMEKELEIRNEERDFNRRTADVAHKQHLASVKKIAQLETEAQRLRVLVRKRLPGPAALAKMKTEVELLGKKSNFDHDSITSTSSDIDEKASMAESWAPSCKTVGASDIGLMDDFIEMEKLAIVSVENQETPFDKKSIEKLIEMIEGMRLCDKASETSTTTEGYTVRVLQWKTCELSGVVESFVKTCNGLLNRSVDFEKFVKELTLTLEWIVNHCFSLQDVSSMRHEMDKRFDWGDENRGEFEEVKKLKDDLDNLEQKLELEVGKSELLVMKVKESEKVIENLELELESLKVSKELDMKVKEDLDEQLIEAIGEYNEIFEKSMSVEGQESNNTSCNQELESENLDQQFMSECVIERDIQTIELNEDEKRLQSEREIIVASEKLAECQETILNLGKQLKALASPINTSVGSDKIICNPIYEAPPPPPPPPPVTAATNHHRISLLDKMMAEDAAKAIESTKTKSSFVGVNGINGINHQEDEDALVNFLSIVPSKKKKSGVLRKLLWRRKKSNK</sequence>
<reference evidence="4 5" key="1">
    <citation type="submission" date="2022-01" db="EMBL/GenBank/DDBJ databases">
        <authorList>
            <person name="Xiong W."/>
            <person name="Schranz E."/>
        </authorList>
    </citation>
    <scope>NUCLEOTIDE SEQUENCE [LARGE SCALE GENOMIC DNA]</scope>
</reference>
<feature type="coiled-coil region" evidence="3">
    <location>
        <begin position="456"/>
        <end position="511"/>
    </location>
</feature>
<evidence type="ECO:0000313" key="4">
    <source>
        <dbReference type="EMBL" id="CAH1434852.1"/>
    </source>
</evidence>
<evidence type="ECO:0008006" key="6">
    <source>
        <dbReference type="Google" id="ProtNLM"/>
    </source>
</evidence>
<dbReference type="PANTHER" id="PTHR31580:SF22">
    <property type="entry name" value="FILAMENT-LIKE PLANT PROTEIN 7"/>
    <property type="match status" value="1"/>
</dbReference>
<comment type="caution">
    <text evidence="4">The sequence shown here is derived from an EMBL/GenBank/DDBJ whole genome shotgun (WGS) entry which is preliminary data.</text>
</comment>
<dbReference type="AlphaFoldDB" id="A0AAU9N9M1"/>
<dbReference type="Pfam" id="PF05911">
    <property type="entry name" value="FPP"/>
    <property type="match status" value="3"/>
</dbReference>